<protein>
    <submittedName>
        <fullName evidence="2">Uncharacterized protein</fullName>
    </submittedName>
</protein>
<dbReference type="Proteomes" id="UP000619079">
    <property type="component" value="Unassembled WGS sequence"/>
</dbReference>
<reference evidence="2" key="1">
    <citation type="submission" date="2020-12" db="EMBL/GenBank/DDBJ databases">
        <title>Sedimentitalea sp. nov., isolated from sand in Incheon.</title>
        <authorList>
            <person name="Kim W."/>
        </authorList>
    </citation>
    <scope>NUCLEOTIDE SEQUENCE</scope>
    <source>
        <strain evidence="2">CAU 1593</strain>
    </source>
</reference>
<accession>A0A8J7J2L5</accession>
<evidence type="ECO:0000313" key="3">
    <source>
        <dbReference type="Proteomes" id="UP000619079"/>
    </source>
</evidence>
<proteinExistence type="predicted"/>
<keyword evidence="3" id="KW-1185">Reference proteome</keyword>
<evidence type="ECO:0000313" key="2">
    <source>
        <dbReference type="EMBL" id="MBJ6372430.1"/>
    </source>
</evidence>
<feature type="region of interest" description="Disordered" evidence="1">
    <location>
        <begin position="96"/>
        <end position="124"/>
    </location>
</feature>
<dbReference type="AlphaFoldDB" id="A0A8J7J2L5"/>
<evidence type="ECO:0000256" key="1">
    <source>
        <dbReference type="SAM" id="MobiDB-lite"/>
    </source>
</evidence>
<comment type="caution">
    <text evidence="2">The sequence shown here is derived from an EMBL/GenBank/DDBJ whole genome shotgun (WGS) entry which is preliminary data.</text>
</comment>
<dbReference type="EMBL" id="JAELVR010000008">
    <property type="protein sequence ID" value="MBJ6372430.1"/>
    <property type="molecule type" value="Genomic_DNA"/>
</dbReference>
<sequence>MPLSGRVADHQVDAERNSLFCQCLSRGGMPFIPAKGRVVQQRGMCVFCLKAQSHQLNVAVFGRDCVKNLDHPRTQGLGLVGARVAEKPLVFHLGGQTAGTGGKSVRPSLARPRRSGDGRNQKGQAWKSFHFAHEASMSHMC</sequence>
<dbReference type="RefSeq" id="WP_199025307.1">
    <property type="nucleotide sequence ID" value="NZ_JAELVR010000008.1"/>
</dbReference>
<gene>
    <name evidence="2" type="ORF">JF290_12915</name>
</gene>
<organism evidence="2 3">
    <name type="scientific">Sedimentitalea arenosa</name>
    <dbReference type="NCBI Taxonomy" id="2798803"/>
    <lineage>
        <taxon>Bacteria</taxon>
        <taxon>Pseudomonadati</taxon>
        <taxon>Pseudomonadota</taxon>
        <taxon>Alphaproteobacteria</taxon>
        <taxon>Rhodobacterales</taxon>
        <taxon>Paracoccaceae</taxon>
        <taxon>Sedimentitalea</taxon>
    </lineage>
</organism>
<name>A0A8J7J2L5_9RHOB</name>